<dbReference type="EMBL" id="HAHG01000269">
    <property type="protein sequence ID" value="SNX35248.1"/>
    <property type="molecule type" value="Transcribed_RNA"/>
</dbReference>
<dbReference type="SUPFAM" id="SSF48726">
    <property type="entry name" value="Immunoglobulin"/>
    <property type="match status" value="1"/>
</dbReference>
<dbReference type="GO" id="GO:0005576">
    <property type="term" value="C:extracellular region"/>
    <property type="evidence" value="ECO:0007669"/>
    <property type="project" value="UniProtKB-SubCell"/>
</dbReference>
<evidence type="ECO:0000256" key="6">
    <source>
        <dbReference type="SAM" id="SignalP"/>
    </source>
</evidence>
<evidence type="ECO:0000256" key="2">
    <source>
        <dbReference type="ARBA" id="ARBA00022525"/>
    </source>
</evidence>
<dbReference type="InterPro" id="IPR003599">
    <property type="entry name" value="Ig_sub"/>
</dbReference>
<dbReference type="Gene3D" id="3.30.60.30">
    <property type="match status" value="1"/>
</dbReference>
<dbReference type="GO" id="GO:0005520">
    <property type="term" value="F:insulin-like growth factor binding"/>
    <property type="evidence" value="ECO:0007669"/>
    <property type="project" value="InterPro"/>
</dbReference>
<protein>
    <submittedName>
        <fullName evidence="9">U3-Hexatoxin-Hf1a_1</fullName>
    </submittedName>
</protein>
<feature type="signal peptide" evidence="6">
    <location>
        <begin position="1"/>
        <end position="23"/>
    </location>
</feature>
<dbReference type="InterPro" id="IPR003598">
    <property type="entry name" value="Ig_sub2"/>
</dbReference>
<dbReference type="PANTHER" id="PTHR14186">
    <property type="entry name" value="INSULIN-LIKE GROWTH FACTOR BINDING PROTEIN-RELATED"/>
    <property type="match status" value="1"/>
</dbReference>
<organism evidence="9">
    <name type="scientific">Hadronyche formidabilis</name>
    <name type="common">Northern tree funnel-web spider</name>
    <name type="synonym">Atrax formidabilis</name>
    <dbReference type="NCBI Taxonomy" id="426499"/>
    <lineage>
        <taxon>Eukaryota</taxon>
        <taxon>Metazoa</taxon>
        <taxon>Ecdysozoa</taxon>
        <taxon>Arthropoda</taxon>
        <taxon>Chelicerata</taxon>
        <taxon>Arachnida</taxon>
        <taxon>Araneae</taxon>
        <taxon>Mygalomorphae</taxon>
        <taxon>Avicularoidea</taxon>
        <taxon>Hexathelidae</taxon>
        <taxon>Hadronyche</taxon>
    </lineage>
</organism>
<dbReference type="InterPro" id="IPR009030">
    <property type="entry name" value="Growth_fac_rcpt_cys_sf"/>
</dbReference>
<dbReference type="PROSITE" id="PS50835">
    <property type="entry name" value="IG_LIKE"/>
    <property type="match status" value="1"/>
</dbReference>
<dbReference type="InterPro" id="IPR013783">
    <property type="entry name" value="Ig-like_fold"/>
</dbReference>
<dbReference type="InterPro" id="IPR011390">
    <property type="entry name" value="IGFBP_rP_mac25"/>
</dbReference>
<dbReference type="SMART" id="SM00280">
    <property type="entry name" value="KAZAL"/>
    <property type="match status" value="1"/>
</dbReference>
<reference evidence="9" key="2">
    <citation type="submission" date="2019-05" db="EMBL/GenBank/DDBJ databases">
        <title>Unravelling the molecular evolution of spider venoms.</title>
        <authorList>
            <person name="Pineda S."/>
        </authorList>
    </citation>
    <scope>NUCLEOTIDE SEQUENCE</scope>
</reference>
<evidence type="ECO:0000259" key="8">
    <source>
        <dbReference type="PROSITE" id="PS51323"/>
    </source>
</evidence>
<keyword evidence="4" id="KW-1015">Disulfide bond</keyword>
<dbReference type="Gene3D" id="4.10.40.20">
    <property type="match status" value="1"/>
</dbReference>
<evidence type="ECO:0000256" key="3">
    <source>
        <dbReference type="ARBA" id="ARBA00022729"/>
    </source>
</evidence>
<dbReference type="SMART" id="SM00121">
    <property type="entry name" value="IB"/>
    <property type="match status" value="1"/>
</dbReference>
<dbReference type="InterPro" id="IPR036179">
    <property type="entry name" value="Ig-like_dom_sf"/>
</dbReference>
<sequence>MVAMNASCFLLFGIFYLLDMASGQQQTSGTDCGECDQSSCYPPEECLAGMVKDSCDCCYVCARKEGQLCDHSMLDSDDSAFGKCGENLECRIRTDLDPADPPEATCFCTQTQPHCGSNGVTYENICQLTEARYKLRNGLRAVSREPCRKAPTITSAPQNQRNNTGSYVAMLCEADGWPAPAMKWTAHKPGKASVTLPGTNSRIVVHSRGGSAYGDVTSWLLITHLLEEDDATYTCFAENDMGSASSSAHVYVVL</sequence>
<evidence type="ECO:0000313" key="9">
    <source>
        <dbReference type="EMBL" id="SNX35248.1"/>
    </source>
</evidence>
<name>A0A4Q8K772_HADFO</name>
<evidence type="ECO:0000259" key="7">
    <source>
        <dbReference type="PROSITE" id="PS50835"/>
    </source>
</evidence>
<dbReference type="SMART" id="SM00408">
    <property type="entry name" value="IGc2"/>
    <property type="match status" value="1"/>
</dbReference>
<dbReference type="FunFam" id="2.60.40.10:FF:000032">
    <property type="entry name" value="palladin isoform X1"/>
    <property type="match status" value="1"/>
</dbReference>
<dbReference type="GO" id="GO:0009966">
    <property type="term" value="P:regulation of signal transduction"/>
    <property type="evidence" value="ECO:0007669"/>
    <property type="project" value="TreeGrafter"/>
</dbReference>
<keyword evidence="5" id="KW-0393">Immunoglobulin domain</keyword>
<feature type="domain" description="IGFBP N-terminal" evidence="8">
    <location>
        <begin position="28"/>
        <end position="109"/>
    </location>
</feature>
<keyword evidence="2" id="KW-0964">Secreted</keyword>
<dbReference type="Pfam" id="PF00050">
    <property type="entry name" value="Kazal_1"/>
    <property type="match status" value="1"/>
</dbReference>
<evidence type="ECO:0000256" key="5">
    <source>
        <dbReference type="ARBA" id="ARBA00023319"/>
    </source>
</evidence>
<dbReference type="Pfam" id="PF00219">
    <property type="entry name" value="IGFBP"/>
    <property type="match status" value="1"/>
</dbReference>
<dbReference type="InterPro" id="IPR036058">
    <property type="entry name" value="Kazal_dom_sf"/>
</dbReference>
<dbReference type="InterPro" id="IPR013098">
    <property type="entry name" value="Ig_I-set"/>
</dbReference>
<dbReference type="SUPFAM" id="SSF57184">
    <property type="entry name" value="Growth factor receptor domain"/>
    <property type="match status" value="1"/>
</dbReference>
<dbReference type="InterPro" id="IPR007110">
    <property type="entry name" value="Ig-like_dom"/>
</dbReference>
<dbReference type="GO" id="GO:0001558">
    <property type="term" value="P:regulation of cell growth"/>
    <property type="evidence" value="ECO:0007669"/>
    <property type="project" value="InterPro"/>
</dbReference>
<dbReference type="InterPro" id="IPR002350">
    <property type="entry name" value="Kazal_dom"/>
</dbReference>
<feature type="domain" description="Ig-like" evidence="7">
    <location>
        <begin position="151"/>
        <end position="251"/>
    </location>
</feature>
<dbReference type="CDD" id="cd00104">
    <property type="entry name" value="KAZAL_FS"/>
    <property type="match status" value="1"/>
</dbReference>
<proteinExistence type="predicted"/>
<evidence type="ECO:0000256" key="1">
    <source>
        <dbReference type="ARBA" id="ARBA00004613"/>
    </source>
</evidence>
<comment type="subcellular location">
    <subcellularLocation>
        <location evidence="1">Secreted</location>
    </subcellularLocation>
</comment>
<evidence type="ECO:0000256" key="4">
    <source>
        <dbReference type="ARBA" id="ARBA00023157"/>
    </source>
</evidence>
<dbReference type="SMART" id="SM00409">
    <property type="entry name" value="IG"/>
    <property type="match status" value="1"/>
</dbReference>
<dbReference type="AlphaFoldDB" id="A0A4Q8K772"/>
<dbReference type="PROSITE" id="PS51323">
    <property type="entry name" value="IGFBP_N_2"/>
    <property type="match status" value="1"/>
</dbReference>
<feature type="chain" id="PRO_5020656767" evidence="6">
    <location>
        <begin position="24"/>
        <end position="254"/>
    </location>
</feature>
<dbReference type="Gene3D" id="2.60.40.10">
    <property type="entry name" value="Immunoglobulins"/>
    <property type="match status" value="1"/>
</dbReference>
<accession>A0A4Q8K772</accession>
<dbReference type="PANTHER" id="PTHR14186:SF19">
    <property type="entry name" value="INSULIN-LIKE GROWTH FACTOR-BINDING PROTEIN 7"/>
    <property type="match status" value="1"/>
</dbReference>
<keyword evidence="3 6" id="KW-0732">Signal</keyword>
<dbReference type="InterPro" id="IPR000867">
    <property type="entry name" value="IGFBP-like"/>
</dbReference>
<dbReference type="Pfam" id="PF07679">
    <property type="entry name" value="I-set"/>
    <property type="match status" value="1"/>
</dbReference>
<dbReference type="SUPFAM" id="SSF100895">
    <property type="entry name" value="Kazal-type serine protease inhibitors"/>
    <property type="match status" value="1"/>
</dbReference>
<reference evidence="9" key="1">
    <citation type="submission" date="2017-05" db="EMBL/GenBank/DDBJ databases">
        <authorList>
            <person name="QRISCLOUD D."/>
        </authorList>
    </citation>
    <scope>NUCLEOTIDE SEQUENCE</scope>
</reference>